<dbReference type="InterPro" id="IPR020845">
    <property type="entry name" value="AMP-binding_CS"/>
</dbReference>
<dbReference type="InterPro" id="IPR036291">
    <property type="entry name" value="NAD(P)-bd_dom_sf"/>
</dbReference>
<accession>A0AAE6FXS7</accession>
<evidence type="ECO:0000256" key="2">
    <source>
        <dbReference type="ARBA" id="ARBA00022450"/>
    </source>
</evidence>
<dbReference type="SUPFAM" id="SSF51735">
    <property type="entry name" value="NAD(P)-binding Rossmann-fold domains"/>
    <property type="match status" value="2"/>
</dbReference>
<dbReference type="SUPFAM" id="SSF56801">
    <property type="entry name" value="Acetyl-CoA synthetase-like"/>
    <property type="match status" value="1"/>
</dbReference>
<dbReference type="EMBL" id="CP017174">
    <property type="protein sequence ID" value="QDE66946.1"/>
    <property type="molecule type" value="Genomic_DNA"/>
</dbReference>
<feature type="region of interest" description="Disordered" evidence="4">
    <location>
        <begin position="122"/>
        <end position="150"/>
    </location>
</feature>
<evidence type="ECO:0000256" key="3">
    <source>
        <dbReference type="ARBA" id="ARBA00022553"/>
    </source>
</evidence>
<dbReference type="Pfam" id="PF00501">
    <property type="entry name" value="AMP-binding"/>
    <property type="match status" value="1"/>
</dbReference>
<dbReference type="Pfam" id="PF00550">
    <property type="entry name" value="PP-binding"/>
    <property type="match status" value="1"/>
</dbReference>
<evidence type="ECO:0000256" key="1">
    <source>
        <dbReference type="ARBA" id="ARBA00006432"/>
    </source>
</evidence>
<keyword evidence="2" id="KW-0596">Phosphopantetheine</keyword>
<evidence type="ECO:0000259" key="5">
    <source>
        <dbReference type="PROSITE" id="PS50075"/>
    </source>
</evidence>
<protein>
    <submittedName>
        <fullName evidence="6">Peptide synthetase</fullName>
    </submittedName>
</protein>
<dbReference type="InterPro" id="IPR057326">
    <property type="entry name" value="KR_dom"/>
</dbReference>
<dbReference type="InterPro" id="IPR042099">
    <property type="entry name" value="ANL_N_sf"/>
</dbReference>
<dbReference type="Gene3D" id="1.10.1200.10">
    <property type="entry name" value="ACP-like"/>
    <property type="match status" value="1"/>
</dbReference>
<name>A0AAE6FXS7_MYXXA</name>
<dbReference type="Gene3D" id="3.30.300.30">
    <property type="match status" value="1"/>
</dbReference>
<keyword evidence="3" id="KW-0597">Phosphoprotein</keyword>
<feature type="domain" description="Carrier" evidence="5">
    <location>
        <begin position="1205"/>
        <end position="1280"/>
    </location>
</feature>
<dbReference type="SMART" id="SM00822">
    <property type="entry name" value="PKS_KR"/>
    <property type="match status" value="1"/>
</dbReference>
<dbReference type="Pfam" id="PF08659">
    <property type="entry name" value="KR"/>
    <property type="match status" value="1"/>
</dbReference>
<dbReference type="PROSITE" id="PS00455">
    <property type="entry name" value="AMP_BINDING"/>
    <property type="match status" value="1"/>
</dbReference>
<dbReference type="PANTHER" id="PTHR22754">
    <property type="entry name" value="DISCO-INTERACTING PROTEIN 2 DIP2 -RELATED"/>
    <property type="match status" value="1"/>
</dbReference>
<dbReference type="Gene3D" id="3.40.50.12780">
    <property type="entry name" value="N-terminal domain of ligase-like"/>
    <property type="match status" value="1"/>
</dbReference>
<dbReference type="Proteomes" id="UP000320179">
    <property type="component" value="Chromosome"/>
</dbReference>
<proteinExistence type="inferred from homology"/>
<organism evidence="6 7">
    <name type="scientific">Myxococcus xanthus</name>
    <dbReference type="NCBI Taxonomy" id="34"/>
    <lineage>
        <taxon>Bacteria</taxon>
        <taxon>Pseudomonadati</taxon>
        <taxon>Myxococcota</taxon>
        <taxon>Myxococcia</taxon>
        <taxon>Myxococcales</taxon>
        <taxon>Cystobacterineae</taxon>
        <taxon>Myxococcaceae</taxon>
        <taxon>Myxococcus</taxon>
    </lineage>
</organism>
<dbReference type="InterPro" id="IPR009081">
    <property type="entry name" value="PP-bd_ACP"/>
</dbReference>
<dbReference type="PROSITE" id="PS50075">
    <property type="entry name" value="CARRIER"/>
    <property type="match status" value="1"/>
</dbReference>
<dbReference type="RefSeq" id="WP_261344756.1">
    <property type="nucleotide sequence ID" value="NZ_CP017173.1"/>
</dbReference>
<evidence type="ECO:0000256" key="4">
    <source>
        <dbReference type="SAM" id="MobiDB-lite"/>
    </source>
</evidence>
<sequence>MAPRTTPVDAALHLLREDSRVQDAHVGELSGTATAWVVPRRAVQASALESLLREHLGDVAPAVALVDALPLQDTGTPDEARLARWTSATPAMLQQMESRWRSSGREVAVLAGPRMREERYTPLDELLPGPLMPRPGEASGASSQTSSADAVDLEQAPPALLDGGPPCRPEGEPRLLGEMLRRAVTLHPEKTLTFIDVEGRREVLRFDALWREALRLCGGLQARGLKAGDRAVLVLERPGEVIRAFWACTLAGVVPSLLAWPASFERSHPTMARVLSVAKRLGGPWVLAGPAAVGTLEAEGLRVATLAALDTGGEGQPAAVPEGAPALMSFTSGSTGLPKGVVLTHDNLLDMCDAMMAGGWYTPQDVGVSWMPLDHVAGITYSHLLCLRARTSHALVSRDHVLADVLRWMDLLSELKGTHGWAPNFAFGLVADRLERSERRAWTLSHVRVLSCAGEPLVARTLQRFTDALAGEGLRRDVVCPGWGMAETTSFFTNTRGVRTHDGEAAVELGPPPAGSALRIVDDADQVVPQGRVGHLQVRGASVLAGYLDDPELNARSFTTDGWFRTGDLAWVRNGQMAITGREKEVLILHGNNVYPQEIETVVEEVPGVLPTYSVACATRVGGAQTDEIVVFFVPAPDAPPLGGLLRAIREAVGRRLGFQVAWLVPLARQQVPRTELGKRGRTELRRRFEAGELAEERRVAERLLGGRFTLPPCLAVPRWRQRQPGAGGADAGAVLVVGDASWAEALRARMAPREVLHAEPEDGSALSRHLPSAERRVREVVYVAAPSTGAPSRDTLVRAVAPLLGLVQSLAPLVEAAPCRLRVVVPQVGASLETGAGAHLLPGLLRAAEAEVPGLETSLLWVPQERPAAVDRVATELAQPRPAFELAWREGRRWERGFVAWTPSLVPEPVRLKKAGFYVVTGALGGLGQAWARHLRNGLGARLLLVGRRQRDAAVASLERELGAAEYVTADVTEPEALRRVLADAEARHGQRLDGAFHFAGTLNSVPLMREAPAPFVEGAAAHVLGAVALADAFRERPEALLVFASSLMGTLGAGLHAGYCAATGFLDRYAEALVTDGRRAVSVAFSSVRDTGMARGLTASPPGYRMLELPQALAALALAVESGEARVLAGVEGSALPWRTVGLGEGESLDVAHVFLEAGGSGAAGVDGAGAQVHVLESLPRQASGAVDREALGAMLSGGGARIPEGPLEVVVAEAFRDVLGVDDVGAHADFFVLGGSSLQATRVLARVQERTGLRLPVTALFEHASVARLAAHVRHLVDPEQLDVSLLTDAQVALLLSVMQAS</sequence>
<dbReference type="InterPro" id="IPR013968">
    <property type="entry name" value="PKS_KR"/>
</dbReference>
<dbReference type="InterPro" id="IPR045851">
    <property type="entry name" value="AMP-bd_C_sf"/>
</dbReference>
<evidence type="ECO:0000313" key="6">
    <source>
        <dbReference type="EMBL" id="QDE66946.1"/>
    </source>
</evidence>
<reference evidence="6 7" key="1">
    <citation type="journal article" date="2019" name="Science">
        <title>Social genes are selection hotspots in kin groups of a soil microbe.</title>
        <authorList>
            <person name="Wielgoss S."/>
            <person name="Wolfensberger R."/>
            <person name="Sun L."/>
            <person name="Fiegna F."/>
            <person name="Velicer G.J."/>
        </authorList>
    </citation>
    <scope>NUCLEOTIDE SEQUENCE [LARGE SCALE GENOMIC DNA]</scope>
    <source>
        <strain evidence="6 7">MC3.5.9c15</strain>
    </source>
</reference>
<dbReference type="InterPro" id="IPR036736">
    <property type="entry name" value="ACP-like_sf"/>
</dbReference>
<dbReference type="PANTHER" id="PTHR22754:SF32">
    <property type="entry name" value="DISCO-INTERACTING PROTEIN 2"/>
    <property type="match status" value="1"/>
</dbReference>
<comment type="similarity">
    <text evidence="1">Belongs to the ATP-dependent AMP-binding enzyme family.</text>
</comment>
<dbReference type="SUPFAM" id="SSF47336">
    <property type="entry name" value="ACP-like"/>
    <property type="match status" value="1"/>
</dbReference>
<evidence type="ECO:0000313" key="7">
    <source>
        <dbReference type="Proteomes" id="UP000320179"/>
    </source>
</evidence>
<dbReference type="InterPro" id="IPR020806">
    <property type="entry name" value="PKS_PP-bd"/>
</dbReference>
<dbReference type="InterPro" id="IPR000873">
    <property type="entry name" value="AMP-dep_synth/lig_dom"/>
</dbReference>
<gene>
    <name evidence="6" type="ORF">BHS09_07930</name>
</gene>
<dbReference type="GO" id="GO:0031177">
    <property type="term" value="F:phosphopantetheine binding"/>
    <property type="evidence" value="ECO:0007669"/>
    <property type="project" value="InterPro"/>
</dbReference>
<dbReference type="Gene3D" id="3.40.50.720">
    <property type="entry name" value="NAD(P)-binding Rossmann-like Domain"/>
    <property type="match status" value="1"/>
</dbReference>
<dbReference type="SMART" id="SM00823">
    <property type="entry name" value="PKS_PP"/>
    <property type="match status" value="1"/>
</dbReference>